<keyword evidence="1" id="KW-0732">Signal</keyword>
<evidence type="ECO:0000313" key="3">
    <source>
        <dbReference type="EMBL" id="MEK9499510.1"/>
    </source>
</evidence>
<feature type="signal peptide" evidence="1">
    <location>
        <begin position="1"/>
        <end position="17"/>
    </location>
</feature>
<feature type="domain" description="Amidase" evidence="2">
    <location>
        <begin position="48"/>
        <end position="491"/>
    </location>
</feature>
<evidence type="ECO:0000259" key="2">
    <source>
        <dbReference type="Pfam" id="PF01425"/>
    </source>
</evidence>
<dbReference type="Gene3D" id="3.90.1300.10">
    <property type="entry name" value="Amidase signature (AS) domain"/>
    <property type="match status" value="1"/>
</dbReference>
<dbReference type="EMBL" id="JBBHLI010000001">
    <property type="protein sequence ID" value="MEK9499510.1"/>
    <property type="molecule type" value="Genomic_DNA"/>
</dbReference>
<organism evidence="3 4">
    <name type="scientific">Gaopeijia maritima</name>
    <dbReference type="NCBI Taxonomy" id="3119007"/>
    <lineage>
        <taxon>Bacteria</taxon>
        <taxon>Pseudomonadati</taxon>
        <taxon>Gemmatimonadota</taxon>
        <taxon>Longimicrobiia</taxon>
        <taxon>Gaopeijiales</taxon>
        <taxon>Gaopeijiaceae</taxon>
        <taxon>Gaopeijia</taxon>
    </lineage>
</organism>
<dbReference type="PROSITE" id="PS51257">
    <property type="entry name" value="PROKAR_LIPOPROTEIN"/>
    <property type="match status" value="1"/>
</dbReference>
<comment type="caution">
    <text evidence="3">The sequence shown here is derived from an EMBL/GenBank/DDBJ whole genome shotgun (WGS) entry which is preliminary data.</text>
</comment>
<protein>
    <submittedName>
        <fullName evidence="3">Amidase</fullName>
    </submittedName>
</protein>
<evidence type="ECO:0000313" key="4">
    <source>
        <dbReference type="Proteomes" id="UP001484239"/>
    </source>
</evidence>
<keyword evidence="4" id="KW-1185">Reference proteome</keyword>
<evidence type="ECO:0000256" key="1">
    <source>
        <dbReference type="SAM" id="SignalP"/>
    </source>
</evidence>
<gene>
    <name evidence="3" type="ORF">WI372_00770</name>
</gene>
<dbReference type="PANTHER" id="PTHR42678">
    <property type="entry name" value="AMIDASE"/>
    <property type="match status" value="1"/>
</dbReference>
<reference evidence="3 4" key="1">
    <citation type="submission" date="2024-02" db="EMBL/GenBank/DDBJ databases">
        <title>A novel Gemmatimonadota bacterium.</title>
        <authorList>
            <person name="Du Z.-J."/>
            <person name="Ye Y.-Q."/>
        </authorList>
    </citation>
    <scope>NUCLEOTIDE SEQUENCE [LARGE SCALE GENOMIC DNA]</scope>
    <source>
        <strain evidence="3 4">DH-20</strain>
    </source>
</reference>
<dbReference type="SUPFAM" id="SSF75304">
    <property type="entry name" value="Amidase signature (AS) enzymes"/>
    <property type="match status" value="1"/>
</dbReference>
<dbReference type="Proteomes" id="UP001484239">
    <property type="component" value="Unassembled WGS sequence"/>
</dbReference>
<feature type="chain" id="PRO_5047024765" evidence="1">
    <location>
        <begin position="18"/>
        <end position="517"/>
    </location>
</feature>
<name>A0ABU9E6B0_9BACT</name>
<dbReference type="InterPro" id="IPR023631">
    <property type="entry name" value="Amidase_dom"/>
</dbReference>
<sequence>MSRLPLVVLVSTLAACAPEPPAAFDVVETSIAELHAALADGRTTCRAVVQAHLDRIDAYDEGTINAITVVNPRALERADSLDEAAGRGEARGALHCVPMLVKDNFDTHDMVTTGGSIALRNSVPPDDAFMVRRIREAGAVVVAKTNMAEWAFSPRETVSSSFDTTRNAYALDRVPAGSSGGTASGVAASFGVIGLGSDTGNSIRGPSAHLALVGIRSTLGLTSRDGVIPLSFDRDVAGPMGRSVDDVVRVFEVVAGPDPADPYTDAGRTRVEPDYRSFLDVDGLDGARLGIATSLVDTESADTAVIRLFRDAVEDLERAGAEVVDVAFDVYAQLERPGLFCRRFRYDAARYLETLGADAPITDVVEVLETGEFHPSVQGGLRSFASGPADVHPAQWEEPCPDFAEHPERQAFLAELIEAMDAAEVDALIYPSWLAPPAHLDRAGEEYRGDNSQRLSPPTGTPAITVPMGFTYGDLPAGLQLLARPYDEGLLFRFAYAYEQATHHRRAPDGYPSLARD</sequence>
<dbReference type="InterPro" id="IPR036928">
    <property type="entry name" value="AS_sf"/>
</dbReference>
<proteinExistence type="predicted"/>
<dbReference type="PANTHER" id="PTHR42678:SF34">
    <property type="entry name" value="OS04G0183300 PROTEIN"/>
    <property type="match status" value="1"/>
</dbReference>
<dbReference type="Pfam" id="PF01425">
    <property type="entry name" value="Amidase"/>
    <property type="match status" value="1"/>
</dbReference>
<accession>A0ABU9E6B0</accession>
<dbReference type="RefSeq" id="WP_405276271.1">
    <property type="nucleotide sequence ID" value="NZ_JBBHLI010000001.1"/>
</dbReference>